<evidence type="ECO:0000256" key="12">
    <source>
        <dbReference type="ARBA" id="ARBA00023136"/>
    </source>
</evidence>
<evidence type="ECO:0000256" key="8">
    <source>
        <dbReference type="ARBA" id="ARBA00022737"/>
    </source>
</evidence>
<dbReference type="SMART" id="SM00028">
    <property type="entry name" value="TPR"/>
    <property type="match status" value="9"/>
</dbReference>
<evidence type="ECO:0000256" key="4">
    <source>
        <dbReference type="ARBA" id="ARBA00007882"/>
    </source>
</evidence>
<evidence type="ECO:0000256" key="5">
    <source>
        <dbReference type="ARBA" id="ARBA00012839"/>
    </source>
</evidence>
<dbReference type="Pfam" id="PF07719">
    <property type="entry name" value="TPR_2"/>
    <property type="match status" value="1"/>
</dbReference>
<feature type="transmembrane region" description="Helical" evidence="14">
    <location>
        <begin position="94"/>
        <end position="112"/>
    </location>
</feature>
<dbReference type="AlphaFoldDB" id="F6XAQ8"/>
<evidence type="ECO:0000256" key="2">
    <source>
        <dbReference type="ARBA" id="ARBA00004240"/>
    </source>
</evidence>
<dbReference type="InterPro" id="IPR052384">
    <property type="entry name" value="TMTC_O-mannosyltransferase"/>
</dbReference>
<comment type="subcellular location">
    <subcellularLocation>
        <location evidence="2">Endoplasmic reticulum</location>
    </subcellularLocation>
    <subcellularLocation>
        <location evidence="1">Membrane</location>
        <topology evidence="1">Multi-pass membrane protein</topology>
    </subcellularLocation>
</comment>
<sequence length="833" mass="93997">MIPTEVVVCGLSAVLVYWNTFQADFVYDDLKAIVNNPDVTQASPIANIFKNDFWGTPLTHTGSHRSYRPLTTLTFRLNHCLFGLSPGPYHVTNVLLHCVVTMLFCHVIKIVLNFTSQMSMLAGLMFSLHPVHTEAVAGVVGRADVLATLFTLSELLFCSKACNVALNSALIFLSACALLSKEQGYVTLPLCIAYDVWIRHRLGITSALSALFGRDPMYKTLRRRVWSLAIIFLVSMILRLSLPVWLSGGGDISPGFSTSDNPAAASESFRCRALTFSYLMFFNVKMLLVPTTLSFDWSMGSIQLIEDWLDQRNLQTVTFYAISITLSYRLWTKLRHRDLNHKVSPSSSNEPESQDYFYSQSYETKPYHRGNIYSPKYESVSFTITITDRLSSLLLGFLLLFLSLLPASNLFFYVGFVVAERVLYLPSIGICILITEEIKTFQVKLYANKNRSVMFWSLACCLLVSYSLKTFTRNKDWRNEFNLYSSGVSTNPAKAYGNLGNVLRNQQKLDQAEVAYVTALRHRSNMADVHYNLALLYQDTGRLLQAERSYRDAISYRPQLALARLNLGVVLSQLGRNQEAKTVYRETAKLDDRGLKDPRSHAHAQISALYNLGCLLAEEGNHVAAVSAYQKAIGRKATHYKYHSILNMLGQSLYQLGRIEEAERSFKLSLAEKPDHVPSHLTYARLLEKVGKISHAEKLYKNAIQMEPSNPVSYQHYSRLHINRGMYTEASKLLDKAIEVTEGTPDYELLFAAASAHRHAKSYSTSERYYRLAVKVKPKLASSHMNLGAILHLQGKLSEARKSYTQALSLKPMDPLVLENLEKLDASLNTKKR</sequence>
<dbReference type="PANTHER" id="PTHR44216:SF3">
    <property type="entry name" value="PROTEIN O-MANNOSYL-TRANSFERASE TMTC2"/>
    <property type="match status" value="1"/>
</dbReference>
<accession>F6XAQ8</accession>
<dbReference type="GO" id="GO:0000030">
    <property type="term" value="F:mannosyltransferase activity"/>
    <property type="evidence" value="ECO:0000318"/>
    <property type="project" value="GO_Central"/>
</dbReference>
<keyword evidence="8" id="KW-0677">Repeat</keyword>
<feature type="repeat" description="TPR" evidence="13">
    <location>
        <begin position="677"/>
        <end position="710"/>
    </location>
</feature>
<dbReference type="Proteomes" id="UP000008144">
    <property type="component" value="Chromosome 2"/>
</dbReference>
<reference evidence="16" key="2">
    <citation type="journal article" date="2008" name="Genome Biol.">
        <title>Improved genome assembly and evidence-based global gene model set for the chordate Ciona intestinalis: new insight into intron and operon populations.</title>
        <authorList>
            <person name="Satou Y."/>
            <person name="Mineta K."/>
            <person name="Ogasawara M."/>
            <person name="Sasakura Y."/>
            <person name="Shoguchi E."/>
            <person name="Ueno K."/>
            <person name="Yamada L."/>
            <person name="Matsumoto J."/>
            <person name="Wasserscheid J."/>
            <person name="Dewar K."/>
            <person name="Wiley G.B."/>
            <person name="Macmil S.L."/>
            <person name="Roe B.A."/>
            <person name="Zeller R.W."/>
            <person name="Hastings K.E."/>
            <person name="Lemaire P."/>
            <person name="Lindquist E."/>
            <person name="Endo T."/>
            <person name="Hotta K."/>
            <person name="Inaba K."/>
        </authorList>
    </citation>
    <scope>NUCLEOTIDE SEQUENCE [LARGE SCALE GENOMIC DNA]</scope>
    <source>
        <strain evidence="16">wild type</strain>
    </source>
</reference>
<evidence type="ECO:0000256" key="6">
    <source>
        <dbReference type="ARBA" id="ARBA00022679"/>
    </source>
</evidence>
<reference evidence="17" key="1">
    <citation type="journal article" date="2002" name="Science">
        <title>The draft genome of Ciona intestinalis: insights into chordate and vertebrate origins.</title>
        <authorList>
            <person name="Dehal P."/>
            <person name="Satou Y."/>
            <person name="Campbell R.K."/>
            <person name="Chapman J."/>
            <person name="Degnan B."/>
            <person name="De Tomaso A."/>
            <person name="Davidson B."/>
            <person name="Di Gregorio A."/>
            <person name="Gelpke M."/>
            <person name="Goodstein D.M."/>
            <person name="Harafuji N."/>
            <person name="Hastings K.E."/>
            <person name="Ho I."/>
            <person name="Hotta K."/>
            <person name="Huang W."/>
            <person name="Kawashima T."/>
            <person name="Lemaire P."/>
            <person name="Martinez D."/>
            <person name="Meinertzhagen I.A."/>
            <person name="Necula S."/>
            <person name="Nonaka M."/>
            <person name="Putnam N."/>
            <person name="Rash S."/>
            <person name="Saiga H."/>
            <person name="Satake M."/>
            <person name="Terry A."/>
            <person name="Yamada L."/>
            <person name="Wang H.G."/>
            <person name="Awazu S."/>
            <person name="Azumi K."/>
            <person name="Boore J."/>
            <person name="Branno M."/>
            <person name="Chin-Bow S."/>
            <person name="DeSantis R."/>
            <person name="Doyle S."/>
            <person name="Francino P."/>
            <person name="Keys D.N."/>
            <person name="Haga S."/>
            <person name="Hayashi H."/>
            <person name="Hino K."/>
            <person name="Imai K.S."/>
            <person name="Inaba K."/>
            <person name="Kano S."/>
            <person name="Kobayashi K."/>
            <person name="Kobayashi M."/>
            <person name="Lee B.I."/>
            <person name="Makabe K.W."/>
            <person name="Manohar C."/>
            <person name="Matassi G."/>
            <person name="Medina M."/>
            <person name="Mochizuki Y."/>
            <person name="Mount S."/>
            <person name="Morishita T."/>
            <person name="Miura S."/>
            <person name="Nakayama A."/>
            <person name="Nishizaka S."/>
            <person name="Nomoto H."/>
            <person name="Ohta F."/>
            <person name="Oishi K."/>
            <person name="Rigoutsos I."/>
            <person name="Sano M."/>
            <person name="Sasaki A."/>
            <person name="Sasakura Y."/>
            <person name="Shoguchi E."/>
            <person name="Shin-i T."/>
            <person name="Spagnuolo A."/>
            <person name="Stainier D."/>
            <person name="Suzuki M.M."/>
            <person name="Tassy O."/>
            <person name="Takatori N."/>
            <person name="Tokuoka M."/>
            <person name="Yagi K."/>
            <person name="Yoshizaki F."/>
            <person name="Wada S."/>
            <person name="Zhang C."/>
            <person name="Hyatt P.D."/>
            <person name="Larimer F."/>
            <person name="Detter C."/>
            <person name="Doggett N."/>
            <person name="Glavina T."/>
            <person name="Hawkins T."/>
            <person name="Richardson P."/>
            <person name="Lucas S."/>
            <person name="Kohara Y."/>
            <person name="Levine M."/>
            <person name="Satoh N."/>
            <person name="Rokhsar D.S."/>
        </authorList>
    </citation>
    <scope>NUCLEOTIDE SEQUENCE [LARGE SCALE GENOMIC DNA]</scope>
</reference>
<dbReference type="InterPro" id="IPR013618">
    <property type="entry name" value="TMTC_DUF1736"/>
</dbReference>
<evidence type="ECO:0000313" key="17">
    <source>
        <dbReference type="Proteomes" id="UP000008144"/>
    </source>
</evidence>
<comment type="similarity">
    <text evidence="4">Belongs to the TMTC family.</text>
</comment>
<dbReference type="UniPathway" id="UPA00378"/>
<dbReference type="HOGENOM" id="CLU_011615_4_0_1"/>
<evidence type="ECO:0000256" key="9">
    <source>
        <dbReference type="ARBA" id="ARBA00022803"/>
    </source>
</evidence>
<dbReference type="GeneTree" id="ENSGT00940000166588"/>
<evidence type="ECO:0000256" key="10">
    <source>
        <dbReference type="ARBA" id="ARBA00022824"/>
    </source>
</evidence>
<dbReference type="SUPFAM" id="SSF48452">
    <property type="entry name" value="TPR-like"/>
    <property type="match status" value="2"/>
</dbReference>
<name>F6XAQ8_CIOIN</name>
<reference evidence="16" key="3">
    <citation type="submission" date="2025-08" db="UniProtKB">
        <authorList>
            <consortium name="Ensembl"/>
        </authorList>
    </citation>
    <scope>IDENTIFICATION</scope>
</reference>
<dbReference type="GO" id="GO:0035269">
    <property type="term" value="P:protein O-linked glycosylation via mannose"/>
    <property type="evidence" value="ECO:0000318"/>
    <property type="project" value="GO_Central"/>
</dbReference>
<dbReference type="InterPro" id="IPR011990">
    <property type="entry name" value="TPR-like_helical_dom_sf"/>
</dbReference>
<evidence type="ECO:0000256" key="1">
    <source>
        <dbReference type="ARBA" id="ARBA00004141"/>
    </source>
</evidence>
<evidence type="ECO:0000259" key="15">
    <source>
        <dbReference type="Pfam" id="PF08409"/>
    </source>
</evidence>
<dbReference type="PROSITE" id="PS50005">
    <property type="entry name" value="TPR"/>
    <property type="match status" value="4"/>
</dbReference>
<dbReference type="Pfam" id="PF13374">
    <property type="entry name" value="TPR_10"/>
    <property type="match status" value="1"/>
</dbReference>
<feature type="transmembrane region" description="Helical" evidence="14">
    <location>
        <begin position="393"/>
        <end position="416"/>
    </location>
</feature>
<keyword evidence="11 14" id="KW-1133">Transmembrane helix</keyword>
<organism evidence="16 17">
    <name type="scientific">Ciona intestinalis</name>
    <name type="common">Transparent sea squirt</name>
    <name type="synonym">Ascidia intestinalis</name>
    <dbReference type="NCBI Taxonomy" id="7719"/>
    <lineage>
        <taxon>Eukaryota</taxon>
        <taxon>Metazoa</taxon>
        <taxon>Chordata</taxon>
        <taxon>Tunicata</taxon>
        <taxon>Ascidiacea</taxon>
        <taxon>Phlebobranchia</taxon>
        <taxon>Cionidae</taxon>
        <taxon>Ciona</taxon>
    </lineage>
</organism>
<dbReference type="Ensembl" id="ENSCINT00000013890.3">
    <property type="protein sequence ID" value="ENSCINP00000013890.3"/>
    <property type="gene ID" value="ENSCING00000006770.3"/>
</dbReference>
<dbReference type="OMA" id="TQIFYND"/>
<evidence type="ECO:0000313" key="16">
    <source>
        <dbReference type="Ensembl" id="ENSCINP00000013890.3"/>
    </source>
</evidence>
<keyword evidence="7 14" id="KW-0812">Transmembrane</keyword>
<dbReference type="Gene3D" id="1.25.40.10">
    <property type="entry name" value="Tetratricopeptide repeat domain"/>
    <property type="match status" value="3"/>
</dbReference>
<dbReference type="InterPro" id="IPR013105">
    <property type="entry name" value="TPR_2"/>
</dbReference>
<evidence type="ECO:0000256" key="11">
    <source>
        <dbReference type="ARBA" id="ARBA00022989"/>
    </source>
</evidence>
<dbReference type="EC" id="2.4.1.109" evidence="5"/>
<feature type="transmembrane region" description="Helical" evidence="14">
    <location>
        <begin position="225"/>
        <end position="246"/>
    </location>
</feature>
<keyword evidence="17" id="KW-1185">Reference proteome</keyword>
<dbReference type="PROSITE" id="PS50293">
    <property type="entry name" value="TPR_REGION"/>
    <property type="match status" value="1"/>
</dbReference>
<proteinExistence type="inferred from homology"/>
<keyword evidence="9 13" id="KW-0802">TPR repeat</keyword>
<evidence type="ECO:0000256" key="3">
    <source>
        <dbReference type="ARBA" id="ARBA00004922"/>
    </source>
</evidence>
<feature type="repeat" description="TPR" evidence="13">
    <location>
        <begin position="527"/>
        <end position="560"/>
    </location>
</feature>
<dbReference type="GO" id="GO:0005789">
    <property type="term" value="C:endoplasmic reticulum membrane"/>
    <property type="evidence" value="ECO:0000318"/>
    <property type="project" value="GO_Central"/>
</dbReference>
<dbReference type="InParanoid" id="F6XAQ8"/>
<dbReference type="Pfam" id="PF08409">
    <property type="entry name" value="TMTC_DUF1736"/>
    <property type="match status" value="1"/>
</dbReference>
<dbReference type="STRING" id="7719.ENSCINP00000013890"/>
<dbReference type="GO" id="GO:0004169">
    <property type="term" value="F:dolichyl-phosphate-mannose-protein mannosyltransferase activity"/>
    <property type="evidence" value="ECO:0007669"/>
    <property type="project" value="UniProtKB-EC"/>
</dbReference>
<evidence type="ECO:0000256" key="14">
    <source>
        <dbReference type="SAM" id="Phobius"/>
    </source>
</evidence>
<dbReference type="Pfam" id="PF14559">
    <property type="entry name" value="TPR_19"/>
    <property type="match status" value="1"/>
</dbReference>
<dbReference type="Pfam" id="PF13432">
    <property type="entry name" value="TPR_16"/>
    <property type="match status" value="1"/>
</dbReference>
<dbReference type="EMBL" id="EAAA01001575">
    <property type="status" value="NOT_ANNOTATED_CDS"/>
    <property type="molecule type" value="Genomic_DNA"/>
</dbReference>
<feature type="repeat" description="TPR" evidence="13">
    <location>
        <begin position="643"/>
        <end position="676"/>
    </location>
</feature>
<keyword evidence="10" id="KW-0256">Endoplasmic reticulum</keyword>
<dbReference type="PANTHER" id="PTHR44216">
    <property type="entry name" value="PROTEIN O-MANNOSYL-TRANSFERASE TMTC2"/>
    <property type="match status" value="1"/>
</dbReference>
<comment type="pathway">
    <text evidence="3">Protein modification; protein glycosylation.</text>
</comment>
<dbReference type="Pfam" id="PF13414">
    <property type="entry name" value="TPR_11"/>
    <property type="match status" value="1"/>
</dbReference>
<feature type="repeat" description="TPR" evidence="13">
    <location>
        <begin position="781"/>
        <end position="814"/>
    </location>
</feature>
<dbReference type="InterPro" id="IPR019734">
    <property type="entry name" value="TPR_rpt"/>
</dbReference>
<keyword evidence="12 14" id="KW-0472">Membrane</keyword>
<evidence type="ECO:0000256" key="7">
    <source>
        <dbReference type="ARBA" id="ARBA00022692"/>
    </source>
</evidence>
<reference evidence="16" key="4">
    <citation type="submission" date="2025-09" db="UniProtKB">
        <authorList>
            <consortium name="Ensembl"/>
        </authorList>
    </citation>
    <scope>IDENTIFICATION</scope>
</reference>
<feature type="domain" description="DUF1736" evidence="15">
    <location>
        <begin position="253"/>
        <end position="322"/>
    </location>
</feature>
<protein>
    <recommendedName>
        <fullName evidence="5">dolichyl-phosphate-mannose--protein mannosyltransferase</fullName>
        <ecNumber evidence="5">2.4.1.109</ecNumber>
    </recommendedName>
</protein>
<keyword evidence="6" id="KW-0808">Transferase</keyword>
<evidence type="ECO:0000256" key="13">
    <source>
        <dbReference type="PROSITE-ProRule" id="PRU00339"/>
    </source>
</evidence>